<protein>
    <submittedName>
        <fullName evidence="1">Uncharacterized protein</fullName>
    </submittedName>
</protein>
<keyword evidence="2" id="KW-1185">Reference proteome</keyword>
<reference evidence="2" key="1">
    <citation type="submission" date="2017-09" db="EMBL/GenBank/DDBJ databases">
        <authorList>
            <person name="Varghese N."/>
            <person name="Submissions S."/>
        </authorList>
    </citation>
    <scope>NUCLEOTIDE SEQUENCE [LARGE SCALE GENOMIC DNA]</scope>
    <source>
        <strain evidence="2">MSL47</strain>
    </source>
</reference>
<dbReference type="Proteomes" id="UP000219573">
    <property type="component" value="Unassembled WGS sequence"/>
</dbReference>
<sequence length="77" mass="9101">MANVNKIQDLDIYQMNGVVRFKTKAYNAKDEEELKRLIANHLRRVAYNIENRPLREEFDCNDFAFRLTPVTVGNLKE</sequence>
<evidence type="ECO:0000313" key="2">
    <source>
        <dbReference type="Proteomes" id="UP000219573"/>
    </source>
</evidence>
<accession>A0A285G872</accession>
<gene>
    <name evidence="1" type="ORF">SAMN06265827_105100</name>
</gene>
<dbReference type="EMBL" id="OBDZ01000005">
    <property type="protein sequence ID" value="SNY19324.1"/>
    <property type="molecule type" value="Genomic_DNA"/>
</dbReference>
<dbReference type="AlphaFoldDB" id="A0A285G872"/>
<evidence type="ECO:0000313" key="1">
    <source>
        <dbReference type="EMBL" id="SNY19324.1"/>
    </source>
</evidence>
<organism evidence="1 2">
    <name type="scientific">Orenia metallireducens</name>
    <dbReference type="NCBI Taxonomy" id="1413210"/>
    <lineage>
        <taxon>Bacteria</taxon>
        <taxon>Bacillati</taxon>
        <taxon>Bacillota</taxon>
        <taxon>Clostridia</taxon>
        <taxon>Halanaerobiales</taxon>
        <taxon>Halobacteroidaceae</taxon>
        <taxon>Orenia</taxon>
    </lineage>
</organism>
<proteinExistence type="predicted"/>
<name>A0A285G872_9FIRM</name>